<keyword evidence="6" id="KW-0067">ATP-binding</keyword>
<keyword evidence="4" id="KW-0547">Nucleotide-binding</keyword>
<dbReference type="InterPro" id="IPR007894">
    <property type="entry name" value="MASE2"/>
</dbReference>
<evidence type="ECO:0000313" key="12">
    <source>
        <dbReference type="Proteomes" id="UP000479132"/>
    </source>
</evidence>
<evidence type="ECO:0000313" key="11">
    <source>
        <dbReference type="EMBL" id="NGP87955.1"/>
    </source>
</evidence>
<evidence type="ECO:0000256" key="9">
    <source>
        <dbReference type="SAM" id="Phobius"/>
    </source>
</evidence>
<dbReference type="RefSeq" id="WP_165267195.1">
    <property type="nucleotide sequence ID" value="NZ_JAALLS010000006.1"/>
</dbReference>
<evidence type="ECO:0000256" key="7">
    <source>
        <dbReference type="ARBA" id="ARBA00023012"/>
    </source>
</evidence>
<organism evidence="11 12">
    <name type="scientific">Fodinibius halophilus</name>
    <dbReference type="NCBI Taxonomy" id="1736908"/>
    <lineage>
        <taxon>Bacteria</taxon>
        <taxon>Pseudomonadati</taxon>
        <taxon>Balneolota</taxon>
        <taxon>Balneolia</taxon>
        <taxon>Balneolales</taxon>
        <taxon>Balneolaceae</taxon>
        <taxon>Fodinibius</taxon>
    </lineage>
</organism>
<comment type="catalytic activity">
    <reaction evidence="1">
        <text>ATP + protein L-histidine = ADP + protein N-phospho-L-histidine.</text>
        <dbReference type="EC" id="2.7.13.3"/>
    </reaction>
</comment>
<feature type="transmembrane region" description="Helical" evidence="9">
    <location>
        <begin position="46"/>
        <end position="66"/>
    </location>
</feature>
<dbReference type="SUPFAM" id="SSF55874">
    <property type="entry name" value="ATPase domain of HSP90 chaperone/DNA topoisomerase II/histidine kinase"/>
    <property type="match status" value="1"/>
</dbReference>
<keyword evidence="5" id="KW-0418">Kinase</keyword>
<dbReference type="Pfam" id="PF05230">
    <property type="entry name" value="MASE2"/>
    <property type="match status" value="1"/>
</dbReference>
<feature type="coiled-coil region" evidence="8">
    <location>
        <begin position="175"/>
        <end position="212"/>
    </location>
</feature>
<evidence type="ECO:0000256" key="2">
    <source>
        <dbReference type="ARBA" id="ARBA00012438"/>
    </source>
</evidence>
<evidence type="ECO:0000259" key="10">
    <source>
        <dbReference type="PROSITE" id="PS50109"/>
    </source>
</evidence>
<dbReference type="PANTHER" id="PTHR43065">
    <property type="entry name" value="SENSOR HISTIDINE KINASE"/>
    <property type="match status" value="1"/>
</dbReference>
<keyword evidence="3" id="KW-0808">Transferase</keyword>
<evidence type="ECO:0000256" key="3">
    <source>
        <dbReference type="ARBA" id="ARBA00022679"/>
    </source>
</evidence>
<dbReference type="PROSITE" id="PS50109">
    <property type="entry name" value="HIS_KIN"/>
    <property type="match status" value="1"/>
</dbReference>
<dbReference type="EC" id="2.7.13.3" evidence="2"/>
<feature type="transmembrane region" description="Helical" evidence="9">
    <location>
        <begin position="150"/>
        <end position="172"/>
    </location>
</feature>
<dbReference type="Pfam" id="PF02518">
    <property type="entry name" value="HATPase_c"/>
    <property type="match status" value="1"/>
</dbReference>
<dbReference type="InterPro" id="IPR004358">
    <property type="entry name" value="Sig_transdc_His_kin-like_C"/>
</dbReference>
<keyword evidence="9" id="KW-0472">Membrane</keyword>
<dbReference type="Gene3D" id="1.10.287.130">
    <property type="match status" value="1"/>
</dbReference>
<dbReference type="InterPro" id="IPR005467">
    <property type="entry name" value="His_kinase_dom"/>
</dbReference>
<sequence>MPSFLTDFKMGRAHRLARANYIPRMVGFIASFIAIGLLVVERGWSSWYFFFLTISLLIYPNFILLLSKLRPGDKRVELWAMKFESVMLGFWIVAIEFYLWQSYAFLAGALVTNTMIGGFRQMFQTLALFLGGMLMGGLIMGAEVQLDGPFYIDIIVMIMLILFIINAAASFYSQARKLAGMRSKMEDKNEKLNETVEELKSTRNELVEKAHKAGMADLATGVLHNIGNILNSVNISTSVINETLQKSKIPKLQQANELLDEHKDNLKEFIAEDSRGPKLLNYYLKLGQPLSQEHEKLQEHCNRLIDKVNLMLEVIDAQQDYAKVGRIVEEVQLEEIVEDTLKLQAGSIERHELHIQKDFEDTDTVEVQKSKLIHILVNLFKNAKEAMTNVNRDERVLTIGTSQDEDHIYLSISDNGDGISEANKKKIFNHGFTTKRSGHGYGLHTCANYMAEMDGKILVESEGQGATFTLLFPKK</sequence>
<dbReference type="Proteomes" id="UP000479132">
    <property type="component" value="Unassembled WGS sequence"/>
</dbReference>
<keyword evidence="9" id="KW-1133">Transmembrane helix</keyword>
<dbReference type="PRINTS" id="PR00344">
    <property type="entry name" value="BCTRLSENSOR"/>
</dbReference>
<name>A0A6M1T404_9BACT</name>
<dbReference type="Gene3D" id="3.30.565.10">
    <property type="entry name" value="Histidine kinase-like ATPase, C-terminal domain"/>
    <property type="match status" value="1"/>
</dbReference>
<accession>A0A6M1T404</accession>
<evidence type="ECO:0000256" key="1">
    <source>
        <dbReference type="ARBA" id="ARBA00000085"/>
    </source>
</evidence>
<gene>
    <name evidence="11" type="ORF">G3569_06290</name>
</gene>
<protein>
    <recommendedName>
        <fullName evidence="2">histidine kinase</fullName>
        <ecNumber evidence="2">2.7.13.3</ecNumber>
    </recommendedName>
</protein>
<feature type="domain" description="Histidine kinase" evidence="10">
    <location>
        <begin position="221"/>
        <end position="475"/>
    </location>
</feature>
<feature type="transmembrane region" description="Helical" evidence="9">
    <location>
        <begin position="126"/>
        <end position="144"/>
    </location>
</feature>
<dbReference type="AlphaFoldDB" id="A0A6M1T404"/>
<dbReference type="EMBL" id="JAALLS010000006">
    <property type="protein sequence ID" value="NGP87955.1"/>
    <property type="molecule type" value="Genomic_DNA"/>
</dbReference>
<dbReference type="InterPro" id="IPR036890">
    <property type="entry name" value="HATPase_C_sf"/>
</dbReference>
<dbReference type="GO" id="GO:0000160">
    <property type="term" value="P:phosphorelay signal transduction system"/>
    <property type="evidence" value="ECO:0007669"/>
    <property type="project" value="UniProtKB-KW"/>
</dbReference>
<comment type="caution">
    <text evidence="11">The sequence shown here is derived from an EMBL/GenBank/DDBJ whole genome shotgun (WGS) entry which is preliminary data.</text>
</comment>
<dbReference type="InterPro" id="IPR003594">
    <property type="entry name" value="HATPase_dom"/>
</dbReference>
<feature type="transmembrane region" description="Helical" evidence="9">
    <location>
        <begin position="21"/>
        <end position="40"/>
    </location>
</feature>
<keyword evidence="12" id="KW-1185">Reference proteome</keyword>
<evidence type="ECO:0000256" key="4">
    <source>
        <dbReference type="ARBA" id="ARBA00022741"/>
    </source>
</evidence>
<dbReference type="SMART" id="SM00387">
    <property type="entry name" value="HATPase_c"/>
    <property type="match status" value="1"/>
</dbReference>
<keyword evidence="7" id="KW-0902">Two-component regulatory system</keyword>
<keyword evidence="9" id="KW-0812">Transmembrane</keyword>
<evidence type="ECO:0000256" key="6">
    <source>
        <dbReference type="ARBA" id="ARBA00022840"/>
    </source>
</evidence>
<evidence type="ECO:0000256" key="8">
    <source>
        <dbReference type="SAM" id="Coils"/>
    </source>
</evidence>
<dbReference type="GO" id="GO:0005524">
    <property type="term" value="F:ATP binding"/>
    <property type="evidence" value="ECO:0007669"/>
    <property type="project" value="UniProtKB-KW"/>
</dbReference>
<dbReference type="GO" id="GO:0004673">
    <property type="term" value="F:protein histidine kinase activity"/>
    <property type="evidence" value="ECO:0007669"/>
    <property type="project" value="UniProtKB-EC"/>
</dbReference>
<keyword evidence="8" id="KW-0175">Coiled coil</keyword>
<dbReference type="PANTHER" id="PTHR43065:SF46">
    <property type="entry name" value="C4-DICARBOXYLATE TRANSPORT SENSOR PROTEIN DCTB"/>
    <property type="match status" value="1"/>
</dbReference>
<evidence type="ECO:0000256" key="5">
    <source>
        <dbReference type="ARBA" id="ARBA00022777"/>
    </source>
</evidence>
<reference evidence="11 12" key="1">
    <citation type="submission" date="2020-02" db="EMBL/GenBank/DDBJ databases">
        <title>Aliifodinibius halophilus 2W32, complete genome.</title>
        <authorList>
            <person name="Li Y."/>
            <person name="Wu S."/>
        </authorList>
    </citation>
    <scope>NUCLEOTIDE SEQUENCE [LARGE SCALE GENOMIC DNA]</scope>
    <source>
        <strain evidence="11 12">2W32</strain>
    </source>
</reference>
<proteinExistence type="predicted"/>